<dbReference type="OrthoDB" id="19102at2759"/>
<protein>
    <recommendedName>
        <fullName evidence="7">Derlin</fullName>
    </recommendedName>
</protein>
<dbReference type="VEuPathDB" id="FungiDB:SAPIO_CDS8876"/>
<comment type="subcellular location">
    <subcellularLocation>
        <location evidence="1 7">Endoplasmic reticulum membrane</location>
        <topology evidence="1 7">Multi-pass membrane protein</topology>
    </subcellularLocation>
</comment>
<dbReference type="HOGENOM" id="CLU_051898_7_0_1"/>
<comment type="function">
    <text evidence="7">May be involved in the degradation of misfolded endoplasmic reticulum (ER) luminal proteins.</text>
</comment>
<keyword evidence="3 7" id="KW-0812">Transmembrane</keyword>
<evidence type="ECO:0000256" key="4">
    <source>
        <dbReference type="ARBA" id="ARBA00022824"/>
    </source>
</evidence>
<evidence type="ECO:0000256" key="2">
    <source>
        <dbReference type="ARBA" id="ARBA00008917"/>
    </source>
</evidence>
<keyword evidence="6 7" id="KW-0472">Membrane</keyword>
<dbReference type="KEGG" id="sapo:SAPIO_CDS8876"/>
<dbReference type="InterPro" id="IPR035952">
    <property type="entry name" value="Rhomboid-like_sf"/>
</dbReference>
<evidence type="ECO:0000256" key="5">
    <source>
        <dbReference type="ARBA" id="ARBA00022989"/>
    </source>
</evidence>
<gene>
    <name evidence="9" type="ORF">SAPIO_CDS8876</name>
</gene>
<dbReference type="Proteomes" id="UP000028545">
    <property type="component" value="Unassembled WGS sequence"/>
</dbReference>
<accession>A0A084FXV2</accession>
<dbReference type="PANTHER" id="PTHR11009">
    <property type="entry name" value="DER1-LIKE PROTEIN, DERLIN"/>
    <property type="match status" value="1"/>
</dbReference>
<dbReference type="Pfam" id="PF04511">
    <property type="entry name" value="DER1"/>
    <property type="match status" value="1"/>
</dbReference>
<evidence type="ECO:0000313" key="9">
    <source>
        <dbReference type="EMBL" id="KEZ39914.1"/>
    </source>
</evidence>
<feature type="transmembrane region" description="Helical" evidence="7">
    <location>
        <begin position="60"/>
        <end position="82"/>
    </location>
</feature>
<reference evidence="9 10" key="1">
    <citation type="journal article" date="2014" name="Genome Announc.">
        <title>Draft genome sequence of the pathogenic fungus Scedosporium apiospermum.</title>
        <authorList>
            <person name="Vandeputte P."/>
            <person name="Ghamrawi S."/>
            <person name="Rechenmann M."/>
            <person name="Iltis A."/>
            <person name="Giraud S."/>
            <person name="Fleury M."/>
            <person name="Thornton C."/>
            <person name="Delhaes L."/>
            <person name="Meyer W."/>
            <person name="Papon N."/>
            <person name="Bouchara J.P."/>
        </authorList>
    </citation>
    <scope>NUCLEOTIDE SEQUENCE [LARGE SCALE GENOMIC DNA]</scope>
    <source>
        <strain evidence="9 10">IHEM 14462</strain>
    </source>
</reference>
<evidence type="ECO:0000256" key="1">
    <source>
        <dbReference type="ARBA" id="ARBA00004477"/>
    </source>
</evidence>
<evidence type="ECO:0000256" key="6">
    <source>
        <dbReference type="ARBA" id="ARBA00023136"/>
    </source>
</evidence>
<organism evidence="9 10">
    <name type="scientific">Pseudallescheria apiosperma</name>
    <name type="common">Scedosporium apiospermum</name>
    <dbReference type="NCBI Taxonomy" id="563466"/>
    <lineage>
        <taxon>Eukaryota</taxon>
        <taxon>Fungi</taxon>
        <taxon>Dikarya</taxon>
        <taxon>Ascomycota</taxon>
        <taxon>Pezizomycotina</taxon>
        <taxon>Sordariomycetes</taxon>
        <taxon>Hypocreomycetidae</taxon>
        <taxon>Microascales</taxon>
        <taxon>Microascaceae</taxon>
        <taxon>Scedosporium</taxon>
    </lineage>
</organism>
<name>A0A084FXV2_PSEDA</name>
<feature type="transmembrane region" description="Helical" evidence="7">
    <location>
        <begin position="155"/>
        <end position="177"/>
    </location>
</feature>
<evidence type="ECO:0000313" key="10">
    <source>
        <dbReference type="Proteomes" id="UP000028545"/>
    </source>
</evidence>
<dbReference type="GO" id="GO:0005789">
    <property type="term" value="C:endoplasmic reticulum membrane"/>
    <property type="evidence" value="ECO:0007669"/>
    <property type="project" value="UniProtKB-SubCell"/>
</dbReference>
<feature type="transmembrane region" description="Helical" evidence="7">
    <location>
        <begin position="103"/>
        <end position="124"/>
    </location>
</feature>
<feature type="transmembrane region" description="Helical" evidence="7">
    <location>
        <begin position="21"/>
        <end position="40"/>
    </location>
</feature>
<evidence type="ECO:0000256" key="8">
    <source>
        <dbReference type="SAM" id="MobiDB-lite"/>
    </source>
</evidence>
<dbReference type="RefSeq" id="XP_016639713.1">
    <property type="nucleotide sequence ID" value="XM_016790410.1"/>
</dbReference>
<evidence type="ECO:0000256" key="7">
    <source>
        <dbReference type="RuleBase" id="RU363059"/>
    </source>
</evidence>
<feature type="region of interest" description="Disordered" evidence="8">
    <location>
        <begin position="240"/>
        <end position="274"/>
    </location>
</feature>
<dbReference type="InterPro" id="IPR007599">
    <property type="entry name" value="DER1"/>
</dbReference>
<proteinExistence type="inferred from homology"/>
<dbReference type="OMA" id="LWRCVTS"/>
<keyword evidence="4 7" id="KW-0256">Endoplasmic reticulum</keyword>
<comment type="similarity">
    <text evidence="2 7">Belongs to the derlin family.</text>
</comment>
<feature type="compositionally biased region" description="Polar residues" evidence="8">
    <location>
        <begin position="240"/>
        <end position="254"/>
    </location>
</feature>
<dbReference type="AlphaFoldDB" id="A0A084FXV2"/>
<evidence type="ECO:0000256" key="3">
    <source>
        <dbReference type="ARBA" id="ARBA00022692"/>
    </source>
</evidence>
<comment type="caution">
    <text evidence="9">The sequence shown here is derived from an EMBL/GenBank/DDBJ whole genome shotgun (WGS) entry which is preliminary data.</text>
</comment>
<feature type="transmembrane region" description="Helical" evidence="7">
    <location>
        <begin position="130"/>
        <end position="148"/>
    </location>
</feature>
<dbReference type="SUPFAM" id="SSF144091">
    <property type="entry name" value="Rhomboid-like"/>
    <property type="match status" value="1"/>
</dbReference>
<dbReference type="GO" id="GO:0006950">
    <property type="term" value="P:response to stress"/>
    <property type="evidence" value="ECO:0007669"/>
    <property type="project" value="UniProtKB-ARBA"/>
</dbReference>
<keyword evidence="5 7" id="KW-1133">Transmembrane helix</keyword>
<sequence>MSSQTGSGEQLVDQWRRLPPLARNISTASFVLSVLCYTGFVGMWRVFWDTGYITKFPPEVWRFITSFLITNPQFGIILDPYFLYMYLSELERGNSRFPRREDLVWYLIFVSTTMVAVTELAWRYTPLLSGPYPAFISGLIMSLCYTVHQDQRGRMASFIFFTVPAQLVPYLMIVFSFIMGNLYIIPLQIIGLLIAHAWDFGRRLWPEFAGGRVLLPTPGWVSYLIDTPRVLRRDYGAVYTPSSGAQPSTGSSTGADRGPLPESWKSRGPGRRLG</sequence>
<keyword evidence="10" id="KW-1185">Reference proteome</keyword>
<dbReference type="GeneID" id="27727948"/>
<dbReference type="EMBL" id="JOWA01000132">
    <property type="protein sequence ID" value="KEZ39914.1"/>
    <property type="molecule type" value="Genomic_DNA"/>
</dbReference>